<keyword evidence="2" id="KW-1185">Reference proteome</keyword>
<dbReference type="GO" id="GO:0016853">
    <property type="term" value="F:isomerase activity"/>
    <property type="evidence" value="ECO:0007669"/>
    <property type="project" value="UniProtKB-KW"/>
</dbReference>
<sequence>MMPRLGMGWTMLRRCVLVVCLAALGLVLNGCTKCGPIWDDWLNAPKSCRSDRL</sequence>
<comment type="caution">
    <text evidence="1">The sequence shown here is derived from an EMBL/GenBank/DDBJ whole genome shotgun (WGS) entry which is preliminary data.</text>
</comment>
<accession>A0A5S4YAR5</accession>
<dbReference type="Proteomes" id="UP000324797">
    <property type="component" value="Unassembled WGS sequence"/>
</dbReference>
<reference evidence="1 2" key="1">
    <citation type="submission" date="2019-08" db="EMBL/GenBank/DDBJ databases">
        <title>Bradyrhizobium hipponensis sp. nov., a rhizobium isolated from a Lupinus angustifolius root nodule in Tunisia.</title>
        <authorList>
            <person name="Off K."/>
            <person name="Rejili M."/>
            <person name="Mars M."/>
            <person name="Brachmann A."/>
            <person name="Marin M."/>
        </authorList>
    </citation>
    <scope>NUCLEOTIDE SEQUENCE [LARGE SCALE GENOMIC DNA]</scope>
    <source>
        <strain evidence="2">aSej3</strain>
    </source>
</reference>
<evidence type="ECO:0000313" key="2">
    <source>
        <dbReference type="Proteomes" id="UP000324797"/>
    </source>
</evidence>
<gene>
    <name evidence="1" type="ORF">FXV83_37720</name>
</gene>
<protein>
    <submittedName>
        <fullName evidence="1">Peptidylprolyl isomerase</fullName>
    </submittedName>
</protein>
<dbReference type="EMBL" id="VSTH01000176">
    <property type="protein sequence ID" value="TYO61506.1"/>
    <property type="molecule type" value="Genomic_DNA"/>
</dbReference>
<evidence type="ECO:0000313" key="1">
    <source>
        <dbReference type="EMBL" id="TYO61506.1"/>
    </source>
</evidence>
<proteinExistence type="predicted"/>
<name>A0A5S4YAR5_9BRAD</name>
<dbReference type="AlphaFoldDB" id="A0A5S4YAR5"/>
<keyword evidence="1" id="KW-0413">Isomerase</keyword>
<organism evidence="1 2">
    <name type="scientific">Bradyrhizobium hipponense</name>
    <dbReference type="NCBI Taxonomy" id="2605638"/>
    <lineage>
        <taxon>Bacteria</taxon>
        <taxon>Pseudomonadati</taxon>
        <taxon>Pseudomonadota</taxon>
        <taxon>Alphaproteobacteria</taxon>
        <taxon>Hyphomicrobiales</taxon>
        <taxon>Nitrobacteraceae</taxon>
        <taxon>Bradyrhizobium</taxon>
    </lineage>
</organism>